<dbReference type="Gene3D" id="3.20.20.80">
    <property type="entry name" value="Glycosidases"/>
    <property type="match status" value="1"/>
</dbReference>
<name>A0AA38T1P0_9ASTR</name>
<dbReference type="SUPFAM" id="SSF64263">
    <property type="entry name" value="Prokaryotic ribosomal protein L17"/>
    <property type="match status" value="1"/>
</dbReference>
<dbReference type="InterPro" id="IPR017853">
    <property type="entry name" value="GH"/>
</dbReference>
<dbReference type="GO" id="GO:0003735">
    <property type="term" value="F:structural constituent of ribosome"/>
    <property type="evidence" value="ECO:0007669"/>
    <property type="project" value="InterPro"/>
</dbReference>
<dbReference type="PANTHER" id="PTHR10353">
    <property type="entry name" value="GLYCOSYL HYDROLASE"/>
    <property type="match status" value="1"/>
</dbReference>
<evidence type="ECO:0000313" key="4">
    <source>
        <dbReference type="Proteomes" id="UP001172457"/>
    </source>
</evidence>
<dbReference type="Proteomes" id="UP001172457">
    <property type="component" value="Chromosome 4"/>
</dbReference>
<dbReference type="GO" id="GO:0005975">
    <property type="term" value="P:carbohydrate metabolic process"/>
    <property type="evidence" value="ECO:0007669"/>
    <property type="project" value="InterPro"/>
</dbReference>
<proteinExistence type="inferred from homology"/>
<dbReference type="EMBL" id="JARYMX010000004">
    <property type="protein sequence ID" value="KAJ9551934.1"/>
    <property type="molecule type" value="Genomic_DNA"/>
</dbReference>
<dbReference type="InterPro" id="IPR001360">
    <property type="entry name" value="Glyco_hydro_1"/>
</dbReference>
<sequence>MSAVGGNLITGGCPSSSTTQLPSGYMISAFQQNVIRIVQVEDIFDTMQQLKVQGKEAVVTKPQGTQSSYWSLDLHAQGTLFAARRAAAFVQGDDVIHKLFAELAYRYKRTSHLPFGQVFSSISTIGLTIYRWCRDRPGGYTRVLQTRIRVGDAAPMACIEGLYHIVTLLGIDFSKDVLKVHRLGERAYESKPPAPQPAQTPLDPWTRYQLSQSFAPPKEVKLFVITVDDNQTRIEPFVTLFHGDFPQELEEKYDSCLNLKLGTEDFVHMADVCFNLFGDRVNYWIKINEPNLVTEYAYETGIFFPPRCSEPLDDCLAGNTDVEPLIRKQGVLIGLTLHCFMFETLTDSELDRNVTERAFAFNLGW</sequence>
<evidence type="ECO:0000256" key="2">
    <source>
        <dbReference type="RuleBase" id="RU003690"/>
    </source>
</evidence>
<dbReference type="GO" id="GO:0005840">
    <property type="term" value="C:ribosome"/>
    <property type="evidence" value="ECO:0007669"/>
    <property type="project" value="InterPro"/>
</dbReference>
<dbReference type="GO" id="GO:0008422">
    <property type="term" value="F:beta-glucosidase activity"/>
    <property type="evidence" value="ECO:0007669"/>
    <property type="project" value="TreeGrafter"/>
</dbReference>
<dbReference type="InterPro" id="IPR036373">
    <property type="entry name" value="Ribosomal_bL17_sf"/>
</dbReference>
<reference evidence="3" key="1">
    <citation type="submission" date="2023-03" db="EMBL/GenBank/DDBJ databases">
        <title>Chromosome-scale reference genome and RAD-based genetic map of yellow starthistle (Centaurea solstitialis) reveal putative structural variation and QTLs associated with invader traits.</title>
        <authorList>
            <person name="Reatini B."/>
            <person name="Cang F.A."/>
            <person name="Jiang Q."/>
            <person name="Mckibben M.T.W."/>
            <person name="Barker M.S."/>
            <person name="Rieseberg L.H."/>
            <person name="Dlugosch K.M."/>
        </authorList>
    </citation>
    <scope>NUCLEOTIDE SEQUENCE</scope>
    <source>
        <strain evidence="3">CAN-66</strain>
        <tissue evidence="3">Leaf</tissue>
    </source>
</reference>
<dbReference type="AlphaFoldDB" id="A0AA38T1P0"/>
<evidence type="ECO:0000313" key="3">
    <source>
        <dbReference type="EMBL" id="KAJ9551934.1"/>
    </source>
</evidence>
<comment type="caution">
    <text evidence="3">The sequence shown here is derived from an EMBL/GenBank/DDBJ whole genome shotgun (WGS) entry which is preliminary data.</text>
</comment>
<organism evidence="3 4">
    <name type="scientific">Centaurea solstitialis</name>
    <name type="common">yellow star-thistle</name>
    <dbReference type="NCBI Taxonomy" id="347529"/>
    <lineage>
        <taxon>Eukaryota</taxon>
        <taxon>Viridiplantae</taxon>
        <taxon>Streptophyta</taxon>
        <taxon>Embryophyta</taxon>
        <taxon>Tracheophyta</taxon>
        <taxon>Spermatophyta</taxon>
        <taxon>Magnoliopsida</taxon>
        <taxon>eudicotyledons</taxon>
        <taxon>Gunneridae</taxon>
        <taxon>Pentapetalae</taxon>
        <taxon>asterids</taxon>
        <taxon>campanulids</taxon>
        <taxon>Asterales</taxon>
        <taxon>Asteraceae</taxon>
        <taxon>Carduoideae</taxon>
        <taxon>Cardueae</taxon>
        <taxon>Centaureinae</taxon>
        <taxon>Centaurea</taxon>
    </lineage>
</organism>
<comment type="similarity">
    <text evidence="1 2">Belongs to the glycosyl hydrolase 1 family.</text>
</comment>
<gene>
    <name evidence="3" type="ORF">OSB04_015979</name>
</gene>
<evidence type="ECO:0000256" key="1">
    <source>
        <dbReference type="ARBA" id="ARBA00010838"/>
    </source>
</evidence>
<accession>A0AA38T1P0</accession>
<dbReference type="Gene3D" id="3.90.1030.10">
    <property type="entry name" value="Ribosomal protein L17"/>
    <property type="match status" value="1"/>
</dbReference>
<dbReference type="PANTHER" id="PTHR10353:SF268">
    <property type="entry name" value="BETA-GLUCOSIDASE"/>
    <property type="match status" value="1"/>
</dbReference>
<dbReference type="GO" id="GO:0006412">
    <property type="term" value="P:translation"/>
    <property type="evidence" value="ECO:0007669"/>
    <property type="project" value="InterPro"/>
</dbReference>
<dbReference type="Pfam" id="PF00232">
    <property type="entry name" value="Glyco_hydro_1"/>
    <property type="match status" value="1"/>
</dbReference>
<dbReference type="SUPFAM" id="SSF51445">
    <property type="entry name" value="(Trans)glycosidases"/>
    <property type="match status" value="1"/>
</dbReference>
<keyword evidence="4" id="KW-1185">Reference proteome</keyword>
<protein>
    <submittedName>
        <fullName evidence="3">Uncharacterized protein</fullName>
    </submittedName>
</protein>